<keyword evidence="7" id="KW-1185">Reference proteome</keyword>
<dbReference type="Proteomes" id="UP000772812">
    <property type="component" value="Unassembled WGS sequence"/>
</dbReference>
<evidence type="ECO:0000313" key="7">
    <source>
        <dbReference type="Proteomes" id="UP000772812"/>
    </source>
</evidence>
<dbReference type="HAMAP" id="MF_01077">
    <property type="entry name" value="RimP"/>
    <property type="match status" value="1"/>
</dbReference>
<name>A0ABS1GJE9_9AQUI</name>
<dbReference type="InterPro" id="IPR028989">
    <property type="entry name" value="RimP_N"/>
</dbReference>
<evidence type="ECO:0000313" key="6">
    <source>
        <dbReference type="EMBL" id="MBK3333020.1"/>
    </source>
</evidence>
<dbReference type="PANTHER" id="PTHR33867">
    <property type="entry name" value="RIBOSOME MATURATION FACTOR RIMP"/>
    <property type="match status" value="1"/>
</dbReference>
<dbReference type="RefSeq" id="WP_200674415.1">
    <property type="nucleotide sequence ID" value="NZ_JAACYA010000002.1"/>
</dbReference>
<protein>
    <recommendedName>
        <fullName evidence="3">Ribosome maturation factor RimP</fullName>
    </recommendedName>
</protein>
<dbReference type="EMBL" id="JAACYA010000002">
    <property type="protein sequence ID" value="MBK3333020.1"/>
    <property type="molecule type" value="Genomic_DNA"/>
</dbReference>
<comment type="function">
    <text evidence="3">Required for maturation of 30S ribosomal subunits.</text>
</comment>
<dbReference type="PANTHER" id="PTHR33867:SF1">
    <property type="entry name" value="RIBOSOME MATURATION FACTOR RIMP"/>
    <property type="match status" value="1"/>
</dbReference>
<dbReference type="InterPro" id="IPR035956">
    <property type="entry name" value="RimP_N_sf"/>
</dbReference>
<dbReference type="SUPFAM" id="SSF75420">
    <property type="entry name" value="YhbC-like, N-terminal domain"/>
    <property type="match status" value="1"/>
</dbReference>
<dbReference type="InterPro" id="IPR003728">
    <property type="entry name" value="Ribosome_maturation_RimP"/>
</dbReference>
<dbReference type="InterPro" id="IPR028998">
    <property type="entry name" value="RimP_C"/>
</dbReference>
<dbReference type="CDD" id="cd01734">
    <property type="entry name" value="YlxS_C"/>
    <property type="match status" value="1"/>
</dbReference>
<sequence>MREEIIERVKELLLPLLEERGLKLVDVEFSTGGKPILRIYVYNPEGTSIEDCEWVSRRIGTLLDVEDLIPFSYILEVSSPGLERKLKNREEYEIFKGRDIKIVTKEPINGKNVFEGKLKGLEDDRIIVETEEERYEIPLNLVSKANLEFIKGGE</sequence>
<evidence type="ECO:0000256" key="3">
    <source>
        <dbReference type="HAMAP-Rule" id="MF_01077"/>
    </source>
</evidence>
<evidence type="ECO:0000259" key="5">
    <source>
        <dbReference type="Pfam" id="PF17384"/>
    </source>
</evidence>
<comment type="caution">
    <text evidence="6">The sequence shown here is derived from an EMBL/GenBank/DDBJ whole genome shotgun (WGS) entry which is preliminary data.</text>
</comment>
<gene>
    <name evidence="3" type="primary">rimP</name>
    <name evidence="6" type="ORF">GWK41_08055</name>
</gene>
<proteinExistence type="inferred from homology"/>
<dbReference type="Pfam" id="PF02576">
    <property type="entry name" value="RimP_N"/>
    <property type="match status" value="1"/>
</dbReference>
<comment type="similarity">
    <text evidence="3">Belongs to the RimP family.</text>
</comment>
<evidence type="ECO:0000256" key="2">
    <source>
        <dbReference type="ARBA" id="ARBA00022517"/>
    </source>
</evidence>
<evidence type="ECO:0000259" key="4">
    <source>
        <dbReference type="Pfam" id="PF02576"/>
    </source>
</evidence>
<feature type="domain" description="Ribosome maturation factor RimP C-terminal" evidence="5">
    <location>
        <begin position="86"/>
        <end position="149"/>
    </location>
</feature>
<comment type="subcellular location">
    <subcellularLocation>
        <location evidence="3">Cytoplasm</location>
    </subcellularLocation>
</comment>
<dbReference type="InterPro" id="IPR036847">
    <property type="entry name" value="RimP_C_sf"/>
</dbReference>
<keyword evidence="2 3" id="KW-0690">Ribosome biogenesis</keyword>
<reference evidence="6 7" key="1">
    <citation type="journal article" date="2021" name="Syst. Appl. Microbiol.">
        <title>Persephonella atlantica sp. nov.: How to adapt to physico-chemical gradients in high temperature hydrothermal habitats.</title>
        <authorList>
            <person name="Francois D.X."/>
            <person name="Godfroy A."/>
            <person name="Mathien C."/>
            <person name="Aube J."/>
            <person name="Cathalot C."/>
            <person name="Lesongeur F."/>
            <person name="L'Haridon S."/>
            <person name="Philippon X."/>
            <person name="Roussel E.G."/>
        </authorList>
    </citation>
    <scope>NUCLEOTIDE SEQUENCE [LARGE SCALE GENOMIC DNA]</scope>
    <source>
        <strain evidence="6 7">MO1340</strain>
    </source>
</reference>
<accession>A0ABS1GJE9</accession>
<evidence type="ECO:0000256" key="1">
    <source>
        <dbReference type="ARBA" id="ARBA00022490"/>
    </source>
</evidence>
<dbReference type="Pfam" id="PF17384">
    <property type="entry name" value="DUF150_C"/>
    <property type="match status" value="1"/>
</dbReference>
<organism evidence="6 7">
    <name type="scientific">Persephonella atlantica</name>
    <dbReference type="NCBI Taxonomy" id="2699429"/>
    <lineage>
        <taxon>Bacteria</taxon>
        <taxon>Pseudomonadati</taxon>
        <taxon>Aquificota</taxon>
        <taxon>Aquificia</taxon>
        <taxon>Aquificales</taxon>
        <taxon>Hydrogenothermaceae</taxon>
        <taxon>Persephonella</taxon>
    </lineage>
</organism>
<dbReference type="SUPFAM" id="SSF74942">
    <property type="entry name" value="YhbC-like, C-terminal domain"/>
    <property type="match status" value="1"/>
</dbReference>
<dbReference type="Gene3D" id="2.30.30.180">
    <property type="entry name" value="Ribosome maturation factor RimP, C-terminal domain"/>
    <property type="match status" value="1"/>
</dbReference>
<feature type="domain" description="Ribosome maturation factor RimP N-terminal" evidence="4">
    <location>
        <begin position="14"/>
        <end position="83"/>
    </location>
</feature>
<keyword evidence="1 3" id="KW-0963">Cytoplasm</keyword>
<dbReference type="Gene3D" id="3.30.300.70">
    <property type="entry name" value="RimP-like superfamily, N-terminal"/>
    <property type="match status" value="1"/>
</dbReference>